<evidence type="ECO:0000256" key="4">
    <source>
        <dbReference type="ARBA" id="ARBA00005096"/>
    </source>
</evidence>
<evidence type="ECO:0000259" key="21">
    <source>
        <dbReference type="Pfam" id="PF07992"/>
    </source>
</evidence>
<dbReference type="InterPro" id="IPR006066">
    <property type="entry name" value="NO2/SO3_Rdtase_FeS/sirohaem_BS"/>
</dbReference>
<dbReference type="PRINTS" id="PR00411">
    <property type="entry name" value="PNDRDTASEI"/>
</dbReference>
<evidence type="ECO:0000256" key="8">
    <source>
        <dbReference type="ARBA" id="ARBA00022630"/>
    </source>
</evidence>
<reference evidence="24" key="1">
    <citation type="journal article" date="2019" name="Int. J. Syst. Evol. Microbiol.">
        <title>The Global Catalogue of Microorganisms (GCM) 10K type strain sequencing project: providing services to taxonomists for standard genome sequencing and annotation.</title>
        <authorList>
            <consortium name="The Broad Institute Genomics Platform"/>
            <consortium name="The Broad Institute Genome Sequencing Center for Infectious Disease"/>
            <person name="Wu L."/>
            <person name="Ma J."/>
        </authorList>
    </citation>
    <scope>NUCLEOTIDE SEQUENCE [LARGE SCALE GENOMIC DNA]</scope>
    <source>
        <strain evidence="24">CCUG 61889</strain>
    </source>
</reference>
<evidence type="ECO:0000256" key="11">
    <source>
        <dbReference type="ARBA" id="ARBA00022827"/>
    </source>
</evidence>
<dbReference type="NCBIfam" id="TIGR02374">
    <property type="entry name" value="nitri_red_nirB"/>
    <property type="match status" value="1"/>
</dbReference>
<dbReference type="InterPro" id="IPR012744">
    <property type="entry name" value="Nitri_red_NirB"/>
</dbReference>
<proteinExistence type="inferred from homology"/>
<evidence type="ECO:0000313" key="23">
    <source>
        <dbReference type="EMBL" id="MFC3883493.1"/>
    </source>
</evidence>
<evidence type="ECO:0000256" key="5">
    <source>
        <dbReference type="ARBA" id="ARBA00010429"/>
    </source>
</evidence>
<dbReference type="Gene3D" id="1.10.10.1100">
    <property type="entry name" value="BFD-like [2Fe-2S]-binding domain"/>
    <property type="match status" value="1"/>
</dbReference>
<feature type="domain" description="NADH-rubredoxin oxidoreductase C-terminal" evidence="22">
    <location>
        <begin position="317"/>
        <end position="384"/>
    </location>
</feature>
<feature type="domain" description="Nitrite/sulphite reductase 4Fe-4S" evidence="18">
    <location>
        <begin position="626"/>
        <end position="765"/>
    </location>
</feature>
<dbReference type="Gene3D" id="3.30.413.10">
    <property type="entry name" value="Sulfite Reductase Hemoprotein, domain 1"/>
    <property type="match status" value="1"/>
</dbReference>
<dbReference type="PIRSF" id="PIRSF037149">
    <property type="entry name" value="NirB"/>
    <property type="match status" value="1"/>
</dbReference>
<evidence type="ECO:0000256" key="17">
    <source>
        <dbReference type="PIRNR" id="PIRNR037149"/>
    </source>
</evidence>
<dbReference type="Pfam" id="PF04324">
    <property type="entry name" value="Fer2_BFD"/>
    <property type="match status" value="2"/>
</dbReference>
<dbReference type="InterPro" id="IPR052034">
    <property type="entry name" value="NasD-like"/>
</dbReference>
<dbReference type="Gene3D" id="3.30.390.30">
    <property type="match status" value="1"/>
</dbReference>
<evidence type="ECO:0000259" key="22">
    <source>
        <dbReference type="Pfam" id="PF18267"/>
    </source>
</evidence>
<dbReference type="InterPro" id="IPR006067">
    <property type="entry name" value="NO2/SO3_Rdtase_4Fe4S_dom"/>
</dbReference>
<keyword evidence="8 17" id="KW-0285">Flavoprotein</keyword>
<dbReference type="InterPro" id="IPR036136">
    <property type="entry name" value="Nit/Sulf_reduc_fer-like_dom_sf"/>
</dbReference>
<dbReference type="SUPFAM" id="SSF55124">
    <property type="entry name" value="Nitrite/Sulfite reductase N-terminal domain-like"/>
    <property type="match status" value="1"/>
</dbReference>
<evidence type="ECO:0000256" key="14">
    <source>
        <dbReference type="ARBA" id="ARBA00023014"/>
    </source>
</evidence>
<evidence type="ECO:0000256" key="3">
    <source>
        <dbReference type="ARBA" id="ARBA00001974"/>
    </source>
</evidence>
<dbReference type="CDD" id="cd19944">
    <property type="entry name" value="NirB_Fer2_BFD-like_2"/>
    <property type="match status" value="1"/>
</dbReference>
<comment type="cofactor">
    <cofactor evidence="1">
        <name>siroheme</name>
        <dbReference type="ChEBI" id="CHEBI:60052"/>
    </cofactor>
</comment>
<evidence type="ECO:0000259" key="20">
    <source>
        <dbReference type="Pfam" id="PF04324"/>
    </source>
</evidence>
<dbReference type="Gene3D" id="3.50.50.60">
    <property type="entry name" value="FAD/NAD(P)-binding domain"/>
    <property type="match status" value="2"/>
</dbReference>
<keyword evidence="7" id="KW-0349">Heme</keyword>
<dbReference type="Pfam" id="PF07992">
    <property type="entry name" value="Pyr_redox_2"/>
    <property type="match status" value="1"/>
</dbReference>
<dbReference type="Pfam" id="PF03460">
    <property type="entry name" value="NIR_SIR_ferr"/>
    <property type="match status" value="1"/>
</dbReference>
<dbReference type="Pfam" id="PF01077">
    <property type="entry name" value="NIR_SIR"/>
    <property type="match status" value="1"/>
</dbReference>
<dbReference type="InterPro" id="IPR005117">
    <property type="entry name" value="NiRdtase/SiRdtase_haem-b_fer"/>
</dbReference>
<comment type="caution">
    <text evidence="23">The sequence shown here is derived from an EMBL/GenBank/DDBJ whole genome shotgun (WGS) entry which is preliminary data.</text>
</comment>
<comment type="cofactor">
    <cofactor evidence="16">
        <name>[2Fe-2S] cluster</name>
        <dbReference type="ChEBI" id="CHEBI:190135"/>
    </cofactor>
</comment>
<keyword evidence="24" id="KW-1185">Reference proteome</keyword>
<keyword evidence="6" id="KW-0004">4Fe-4S</keyword>
<dbReference type="RefSeq" id="WP_377914025.1">
    <property type="nucleotide sequence ID" value="NZ_JBHRZT010000032.1"/>
</dbReference>
<dbReference type="SUPFAM" id="SSF56014">
    <property type="entry name" value="Nitrite and sulphite reductase 4Fe-4S domain-like"/>
    <property type="match status" value="1"/>
</dbReference>
<organism evidence="23 24">
    <name type="scientific">Bacillus songklensis</name>
    <dbReference type="NCBI Taxonomy" id="1069116"/>
    <lineage>
        <taxon>Bacteria</taxon>
        <taxon>Bacillati</taxon>
        <taxon>Bacillota</taxon>
        <taxon>Bacilli</taxon>
        <taxon>Bacillales</taxon>
        <taxon>Bacillaceae</taxon>
        <taxon>Bacillus</taxon>
    </lineage>
</organism>
<sequence length="804" mass="88225">MEKKKLVLVGNGMAGVRAIEEILSISKEKFEITIFGREPHPNYNRILLSKVLQGDTKVIDITLNDWDWYKENNIQLYTGETVIKVDSEKKVVVTDSGRVEPYDELILATGSLPFILPIPGGDKKGVTAFRDIKDTDIMLDASKKYKKAAVIGGGLLGLEAARGLLNLGMDVSAIHLSPYLMERQLDQTAGKLLQKELENQGMKFLLEKQTEAIIGGDRVEGLKFKDGTELEADLVVMAVGIRPNVQLAKDSGLTVNRGIVVNDYLQTDIPHIYAVGECAEHNGIAYGLVAPLYEQGKVLAKAICGIETAPYQGSVVSTQLKVSGVEVFSAGDFTEGDDKKAIKVFDEQDGIYKKVVLRGNQIVGAVLFGDSSDGNRLFSMIQKKADISDTAKVSILQPLDQEAGGSLVASMGAEEIICGCNGVSKGAIVDAIQQQGCSSVDEIKACTSASRSCGGCKPLVAEVLQHTLGAEFDASAQKEAICGCTTLSRDEVVEEIRVKGLTHTKEVMNVLGWSTEEGCSKCRPALNYYLGMVNPTKYEDERESRFVNERMHANIQKDGTYSVVPRMYGGVTNSHDLRRMADVVDKYEIPLVKVTGGQRIDLFGVKKEDLPKVWEELDMPSGYAYGKSLRTVKTCVGEQFCRFGTQDSMGLGIALEKKFEGLQTPHKVKMAVSACPRSCAESGFKDIGFIGIDGGWEIYIGGNGGTHVRGGDLLYKVKTAEEVMEITGAYLQYYRETANYLERTSAWVERVGLAHIQSILDDKEKRKELNARMDEALSIYKDPWKEIIENKKTKKELFENVVTS</sequence>
<dbReference type="PANTHER" id="PTHR43809">
    <property type="entry name" value="NITRITE REDUCTASE (NADH) LARGE SUBUNIT"/>
    <property type="match status" value="1"/>
</dbReference>
<dbReference type="InterPro" id="IPR041854">
    <property type="entry name" value="BFD-like_2Fe2S-bd_dom_sf"/>
</dbReference>
<dbReference type="Proteomes" id="UP001595752">
    <property type="component" value="Unassembled WGS sequence"/>
</dbReference>
<protein>
    <submittedName>
        <fullName evidence="23">Nitrite reductase large subunit NirB</fullName>
    </submittedName>
</protein>
<evidence type="ECO:0000256" key="10">
    <source>
        <dbReference type="ARBA" id="ARBA00022723"/>
    </source>
</evidence>
<evidence type="ECO:0000259" key="18">
    <source>
        <dbReference type="Pfam" id="PF01077"/>
    </source>
</evidence>
<evidence type="ECO:0000256" key="16">
    <source>
        <dbReference type="ARBA" id="ARBA00034078"/>
    </source>
</evidence>
<evidence type="ECO:0000256" key="15">
    <source>
        <dbReference type="ARBA" id="ARBA00023063"/>
    </source>
</evidence>
<dbReference type="InterPro" id="IPR045854">
    <property type="entry name" value="NO2/SO3_Rdtase_4Fe4S_sf"/>
</dbReference>
<evidence type="ECO:0000256" key="7">
    <source>
        <dbReference type="ARBA" id="ARBA00022617"/>
    </source>
</evidence>
<evidence type="ECO:0000256" key="6">
    <source>
        <dbReference type="ARBA" id="ARBA00022485"/>
    </source>
</evidence>
<dbReference type="InterPro" id="IPR041575">
    <property type="entry name" value="Rubredoxin_C"/>
</dbReference>
<comment type="pathway">
    <text evidence="4">Nitrogen metabolism; nitrate reduction (assimilation).</text>
</comment>
<evidence type="ECO:0000256" key="9">
    <source>
        <dbReference type="ARBA" id="ARBA00022714"/>
    </source>
</evidence>
<accession>A0ABV8AZU3</accession>
<evidence type="ECO:0000256" key="13">
    <source>
        <dbReference type="ARBA" id="ARBA00023004"/>
    </source>
</evidence>
<keyword evidence="11 17" id="KW-0274">FAD</keyword>
<keyword evidence="12" id="KW-0560">Oxidoreductase</keyword>
<keyword evidence="10" id="KW-0479">Metal-binding</keyword>
<feature type="domain" description="BFD-like [2Fe-2S]-binding" evidence="20">
    <location>
        <begin position="416"/>
        <end position="465"/>
    </location>
</feature>
<dbReference type="CDD" id="cd19943">
    <property type="entry name" value="NirB_Fer2_BFD-like_1"/>
    <property type="match status" value="1"/>
</dbReference>
<name>A0ABV8AZU3_9BACI</name>
<dbReference type="InterPro" id="IPR016156">
    <property type="entry name" value="FAD/NAD-linked_Rdtase_dimer_sf"/>
</dbReference>
<feature type="domain" description="Nitrite/Sulfite reductase ferredoxin-like" evidence="19">
    <location>
        <begin position="556"/>
        <end position="618"/>
    </location>
</feature>
<keyword evidence="9" id="KW-0001">2Fe-2S</keyword>
<comment type="cofactor">
    <cofactor evidence="3 17">
        <name>FAD</name>
        <dbReference type="ChEBI" id="CHEBI:57692"/>
    </cofactor>
</comment>
<keyword evidence="14" id="KW-0411">Iron-sulfur</keyword>
<evidence type="ECO:0000259" key="19">
    <source>
        <dbReference type="Pfam" id="PF03460"/>
    </source>
</evidence>
<evidence type="ECO:0000313" key="24">
    <source>
        <dbReference type="Proteomes" id="UP001595752"/>
    </source>
</evidence>
<dbReference type="Pfam" id="PF18267">
    <property type="entry name" value="Rubredoxin_C"/>
    <property type="match status" value="1"/>
</dbReference>
<dbReference type="EMBL" id="JBHRZT010000032">
    <property type="protein sequence ID" value="MFC3883493.1"/>
    <property type="molecule type" value="Genomic_DNA"/>
</dbReference>
<keyword evidence="15 17" id="KW-0534">Nitrate assimilation</keyword>
<feature type="domain" description="BFD-like [2Fe-2S]-binding" evidence="20">
    <location>
        <begin position="481"/>
        <end position="530"/>
    </location>
</feature>
<dbReference type="SUPFAM" id="SSF51905">
    <property type="entry name" value="FAD/NAD(P)-binding domain"/>
    <property type="match status" value="1"/>
</dbReference>
<feature type="domain" description="FAD/NAD(P)-binding" evidence="21">
    <location>
        <begin position="5"/>
        <end position="281"/>
    </location>
</feature>
<dbReference type="PRINTS" id="PR00397">
    <property type="entry name" value="SIROHAEM"/>
</dbReference>
<dbReference type="InterPro" id="IPR023753">
    <property type="entry name" value="FAD/NAD-binding_dom"/>
</dbReference>
<comment type="similarity">
    <text evidence="5">Belongs to the nitrite and sulfite reductase 4Fe-4S domain family.</text>
</comment>
<gene>
    <name evidence="23" type="primary">nirB</name>
    <name evidence="23" type="ORF">ACFOU2_08210</name>
</gene>
<dbReference type="InterPro" id="IPR007419">
    <property type="entry name" value="BFD-like_2Fe2S-bd_dom"/>
</dbReference>
<keyword evidence="13" id="KW-0408">Iron</keyword>
<evidence type="ECO:0000256" key="2">
    <source>
        <dbReference type="ARBA" id="ARBA00001966"/>
    </source>
</evidence>
<dbReference type="Gene3D" id="3.90.480.10">
    <property type="entry name" value="Sulfite Reductase Hemoprotein,Domain 2"/>
    <property type="match status" value="1"/>
</dbReference>
<evidence type="ECO:0000256" key="12">
    <source>
        <dbReference type="ARBA" id="ARBA00023002"/>
    </source>
</evidence>
<comment type="cofactor">
    <cofactor evidence="2">
        <name>[4Fe-4S] cluster</name>
        <dbReference type="ChEBI" id="CHEBI:49883"/>
    </cofactor>
</comment>
<dbReference type="InterPro" id="IPR017121">
    <property type="entry name" value="Nitrite_Rdtase_lsu"/>
</dbReference>
<evidence type="ECO:0000256" key="1">
    <source>
        <dbReference type="ARBA" id="ARBA00001929"/>
    </source>
</evidence>
<dbReference type="InterPro" id="IPR036188">
    <property type="entry name" value="FAD/NAD-bd_sf"/>
</dbReference>
<dbReference type="PANTHER" id="PTHR43809:SF1">
    <property type="entry name" value="NITRITE REDUCTASE (NADH) LARGE SUBUNIT"/>
    <property type="match status" value="1"/>
</dbReference>
<dbReference type="PRINTS" id="PR00368">
    <property type="entry name" value="FADPNR"/>
</dbReference>